<keyword evidence="6" id="KW-1185">Reference proteome</keyword>
<evidence type="ECO:0000256" key="1">
    <source>
        <dbReference type="ARBA" id="ARBA00004496"/>
    </source>
</evidence>
<keyword evidence="2" id="KW-0963">Cytoplasm</keyword>
<dbReference type="AlphaFoldDB" id="A0A420H7A2"/>
<dbReference type="PANTHER" id="PTHR15346">
    <property type="entry name" value="DYNACTIN SUBUNIT"/>
    <property type="match status" value="1"/>
</dbReference>
<evidence type="ECO:0000256" key="3">
    <source>
        <dbReference type="SAM" id="Coils"/>
    </source>
</evidence>
<dbReference type="Pfam" id="PF04912">
    <property type="entry name" value="Dynamitin"/>
    <property type="match status" value="1"/>
</dbReference>
<organism evidence="5 6">
    <name type="scientific">Golovinomyces cichoracearum</name>
    <dbReference type="NCBI Taxonomy" id="62708"/>
    <lineage>
        <taxon>Eukaryota</taxon>
        <taxon>Fungi</taxon>
        <taxon>Dikarya</taxon>
        <taxon>Ascomycota</taxon>
        <taxon>Pezizomycotina</taxon>
        <taxon>Leotiomycetes</taxon>
        <taxon>Erysiphales</taxon>
        <taxon>Erysiphaceae</taxon>
        <taxon>Golovinomyces</taxon>
    </lineage>
</organism>
<comment type="caution">
    <text evidence="5">The sequence shown here is derived from an EMBL/GenBank/DDBJ whole genome shotgun (WGS) entry which is preliminary data.</text>
</comment>
<feature type="region of interest" description="Disordered" evidence="4">
    <location>
        <begin position="33"/>
        <end position="82"/>
    </location>
</feature>
<evidence type="ECO:0000256" key="2">
    <source>
        <dbReference type="ARBA" id="ARBA00022490"/>
    </source>
</evidence>
<dbReference type="GO" id="GO:0005737">
    <property type="term" value="C:cytoplasm"/>
    <property type="evidence" value="ECO:0007669"/>
    <property type="project" value="UniProtKB-SubCell"/>
</dbReference>
<dbReference type="Proteomes" id="UP000283383">
    <property type="component" value="Unassembled WGS sequence"/>
</dbReference>
<feature type="compositionally biased region" description="Polar residues" evidence="4">
    <location>
        <begin position="47"/>
        <end position="70"/>
    </location>
</feature>
<sequence length="460" mass="50503">MIQLQFVHAKGIPTLSTMAVQLSRKYANLPDLDSAPDVYETPELTDDNSTTVGRTRSESNASSTRDFGSTDNEKSGISRSKLSPNEARLHFAPSIIDAENVDFSDRVTAKRKSYKASSNRRGRTEANAQKYGDFSDEESESLVTKIARLKREIEEVKEWSLRQAEKENTAEAKFGDHESDVSALSRVLNEISIQQRAGNQSMGGKLTKTLGTGIKLSGPPQGSQNATDSATYTVTYAPTYQQSHALSKAADFDSRLASLEKALGITPTELSSLIINGSQKAVLPTIEKLQRQISVLSQSTPSLDLMGRQIRNLTQEAEKLEDVRKASKLTQKIPRNIEEDFALESGIVTDLESGENPNLVEKLNALYGALPAIERLGPLLPSLLDRLSSLRAIHADAATTKSALDQIDKEQSIISEEIKIWKDGLSKVEKTMSEVETTTNCNMRAMEDLVKTLEDKVGLL</sequence>
<accession>A0A420H7A2</accession>
<gene>
    <name evidence="5" type="ORF">GcM3_220008</name>
</gene>
<dbReference type="EMBL" id="MCBQ01022026">
    <property type="protein sequence ID" value="RKF53273.1"/>
    <property type="molecule type" value="Genomic_DNA"/>
</dbReference>
<dbReference type="GO" id="GO:0005869">
    <property type="term" value="C:dynactin complex"/>
    <property type="evidence" value="ECO:0007669"/>
    <property type="project" value="InterPro"/>
</dbReference>
<comment type="subcellular location">
    <subcellularLocation>
        <location evidence="1">Cytoplasm</location>
    </subcellularLocation>
</comment>
<feature type="region of interest" description="Disordered" evidence="4">
    <location>
        <begin position="111"/>
        <end position="133"/>
    </location>
</feature>
<dbReference type="InterPro" id="IPR028133">
    <property type="entry name" value="Dynamitin"/>
</dbReference>
<evidence type="ECO:0000313" key="5">
    <source>
        <dbReference type="EMBL" id="RKF53273.1"/>
    </source>
</evidence>
<evidence type="ECO:0000313" key="6">
    <source>
        <dbReference type="Proteomes" id="UP000283383"/>
    </source>
</evidence>
<protein>
    <submittedName>
        <fullName evidence="5">Dynactin subunit 2</fullName>
    </submittedName>
</protein>
<reference evidence="5 6" key="1">
    <citation type="journal article" date="2018" name="BMC Genomics">
        <title>Comparative genome analyses reveal sequence features reflecting distinct modes of host-adaptation between dicot and monocot powdery mildew.</title>
        <authorList>
            <person name="Wu Y."/>
            <person name="Ma X."/>
            <person name="Pan Z."/>
            <person name="Kale S.D."/>
            <person name="Song Y."/>
            <person name="King H."/>
            <person name="Zhang Q."/>
            <person name="Presley C."/>
            <person name="Deng X."/>
            <person name="Wei C.I."/>
            <person name="Xiao S."/>
        </authorList>
    </citation>
    <scope>NUCLEOTIDE SEQUENCE [LARGE SCALE GENOMIC DNA]</scope>
    <source>
        <strain evidence="5">UMSG3</strain>
    </source>
</reference>
<dbReference type="GO" id="GO:0007017">
    <property type="term" value="P:microtubule-based process"/>
    <property type="evidence" value="ECO:0007669"/>
    <property type="project" value="InterPro"/>
</dbReference>
<proteinExistence type="predicted"/>
<name>A0A420H7A2_9PEZI</name>
<dbReference type="STRING" id="62708.A0A420H7A2"/>
<evidence type="ECO:0000256" key="4">
    <source>
        <dbReference type="SAM" id="MobiDB-lite"/>
    </source>
</evidence>
<keyword evidence="3" id="KW-0175">Coiled coil</keyword>
<feature type="coiled-coil region" evidence="3">
    <location>
        <begin position="303"/>
        <end position="330"/>
    </location>
</feature>
<feature type="compositionally biased region" description="Basic residues" evidence="4">
    <location>
        <begin position="111"/>
        <end position="121"/>
    </location>
</feature>